<reference evidence="1" key="2">
    <citation type="submission" date="2022-01" db="EMBL/GenBank/DDBJ databases">
        <authorList>
            <person name="Yamashiro T."/>
            <person name="Shiraishi A."/>
            <person name="Satake H."/>
            <person name="Nakayama K."/>
        </authorList>
    </citation>
    <scope>NUCLEOTIDE SEQUENCE</scope>
</reference>
<evidence type="ECO:0000313" key="1">
    <source>
        <dbReference type="EMBL" id="GJT63841.1"/>
    </source>
</evidence>
<sequence length="293" mass="33410">MNNSVNGVCMRQDALAIDIQRLTGETSTSTTLNRLNNTRISKIAKIEFPKFYGVDPTGWVYRCNQFLKVDDILPEDKVSSFYEDPMSDLKIIRQKGVLVQVYIDAFDLIMTKVDVPESQAVSFFLGGLDKDIEMTVRMFKPQILADAYCLSKLQETNNTVSRKINKPLVSTTKLVYNNYARNFGTQAQNVHYSPPRPKPVYNNAPYKKQLTQKELDDKRAKNQCFYCDQKYVPGHKCCGKLFSLEIMEENRGVEEEMGEQFEEGVFGFEDNSAKNVIVDQNVCNSKTETPAQP</sequence>
<dbReference type="EMBL" id="BQNB010017494">
    <property type="protein sequence ID" value="GJT63841.1"/>
    <property type="molecule type" value="Genomic_DNA"/>
</dbReference>
<dbReference type="Proteomes" id="UP001151760">
    <property type="component" value="Unassembled WGS sequence"/>
</dbReference>
<proteinExistence type="predicted"/>
<keyword evidence="2" id="KW-1185">Reference proteome</keyword>
<comment type="caution">
    <text evidence="1">The sequence shown here is derived from an EMBL/GenBank/DDBJ whole genome shotgun (WGS) entry which is preliminary data.</text>
</comment>
<name>A0ABQ5FKM5_9ASTR</name>
<organism evidence="1 2">
    <name type="scientific">Tanacetum coccineum</name>
    <dbReference type="NCBI Taxonomy" id="301880"/>
    <lineage>
        <taxon>Eukaryota</taxon>
        <taxon>Viridiplantae</taxon>
        <taxon>Streptophyta</taxon>
        <taxon>Embryophyta</taxon>
        <taxon>Tracheophyta</taxon>
        <taxon>Spermatophyta</taxon>
        <taxon>Magnoliopsida</taxon>
        <taxon>eudicotyledons</taxon>
        <taxon>Gunneridae</taxon>
        <taxon>Pentapetalae</taxon>
        <taxon>asterids</taxon>
        <taxon>campanulids</taxon>
        <taxon>Asterales</taxon>
        <taxon>Asteraceae</taxon>
        <taxon>Asteroideae</taxon>
        <taxon>Anthemideae</taxon>
        <taxon>Anthemidinae</taxon>
        <taxon>Tanacetum</taxon>
    </lineage>
</organism>
<evidence type="ECO:0000313" key="2">
    <source>
        <dbReference type="Proteomes" id="UP001151760"/>
    </source>
</evidence>
<accession>A0ABQ5FKM5</accession>
<reference evidence="1" key="1">
    <citation type="journal article" date="2022" name="Int. J. Mol. Sci.">
        <title>Draft Genome of Tanacetum Coccineum: Genomic Comparison of Closely Related Tanacetum-Family Plants.</title>
        <authorList>
            <person name="Yamashiro T."/>
            <person name="Shiraishi A."/>
            <person name="Nakayama K."/>
            <person name="Satake H."/>
        </authorList>
    </citation>
    <scope>NUCLEOTIDE SEQUENCE</scope>
</reference>
<protein>
    <submittedName>
        <fullName evidence="1">Uncharacterized protein</fullName>
    </submittedName>
</protein>
<gene>
    <name evidence="1" type="ORF">Tco_1015321</name>
</gene>